<accession>A0A7V8EAF9</accession>
<comment type="subcellular location">
    <subcellularLocation>
        <location evidence="1">Cell membrane</location>
        <topology evidence="1">Multi-pass membrane protein</topology>
    </subcellularLocation>
</comment>
<dbReference type="Gene3D" id="1.10.287.950">
    <property type="entry name" value="Methyl-accepting chemotaxis protein"/>
    <property type="match status" value="1"/>
</dbReference>
<keyword evidence="7 11" id="KW-0472">Membrane</keyword>
<dbReference type="InterPro" id="IPR003660">
    <property type="entry name" value="HAMP_dom"/>
</dbReference>
<dbReference type="Gene3D" id="3.30.450.20">
    <property type="entry name" value="PAS domain"/>
    <property type="match status" value="2"/>
</dbReference>
<dbReference type="CDD" id="cd12913">
    <property type="entry name" value="PDC1_MCP_like"/>
    <property type="match status" value="1"/>
</dbReference>
<dbReference type="CDD" id="cd06225">
    <property type="entry name" value="HAMP"/>
    <property type="match status" value="1"/>
</dbReference>
<proteinExistence type="inferred from homology"/>
<comment type="similarity">
    <text evidence="9">Belongs to the methyl-accepting chemotaxis (MCP) protein family.</text>
</comment>
<dbReference type="SMART" id="SM00304">
    <property type="entry name" value="HAMP"/>
    <property type="match status" value="1"/>
</dbReference>
<dbReference type="GO" id="GO:0006935">
    <property type="term" value="P:chemotaxis"/>
    <property type="evidence" value="ECO:0007669"/>
    <property type="project" value="UniProtKB-KW"/>
</dbReference>
<name>A0A7V8EAF9_PSEPU</name>
<dbReference type="Pfam" id="PF00672">
    <property type="entry name" value="HAMP"/>
    <property type="match status" value="1"/>
</dbReference>
<feature type="transmembrane region" description="Helical" evidence="11">
    <location>
        <begin position="366"/>
        <end position="384"/>
    </location>
</feature>
<evidence type="ECO:0000256" key="5">
    <source>
        <dbReference type="ARBA" id="ARBA00022692"/>
    </source>
</evidence>
<gene>
    <name evidence="12" type="ORF">GN299_30030</name>
</gene>
<evidence type="ECO:0000256" key="10">
    <source>
        <dbReference type="PROSITE-ProRule" id="PRU00284"/>
    </source>
</evidence>
<dbReference type="SMART" id="SM00283">
    <property type="entry name" value="MA"/>
    <property type="match status" value="1"/>
</dbReference>
<dbReference type="PROSITE" id="PS50885">
    <property type="entry name" value="HAMP"/>
    <property type="match status" value="1"/>
</dbReference>
<organism evidence="12 13">
    <name type="scientific">Pseudomonas putida</name>
    <name type="common">Arthrobacter siderocapsulatus</name>
    <dbReference type="NCBI Taxonomy" id="303"/>
    <lineage>
        <taxon>Bacteria</taxon>
        <taxon>Pseudomonadati</taxon>
        <taxon>Pseudomonadota</taxon>
        <taxon>Gammaproteobacteria</taxon>
        <taxon>Pseudomonadales</taxon>
        <taxon>Pseudomonadaceae</taxon>
        <taxon>Pseudomonas</taxon>
    </lineage>
</organism>
<dbReference type="PANTHER" id="PTHR32089">
    <property type="entry name" value="METHYL-ACCEPTING CHEMOTAXIS PROTEIN MCPB"/>
    <property type="match status" value="1"/>
</dbReference>
<dbReference type="GO" id="GO:0007165">
    <property type="term" value="P:signal transduction"/>
    <property type="evidence" value="ECO:0007669"/>
    <property type="project" value="UniProtKB-KW"/>
</dbReference>
<evidence type="ECO:0000256" key="4">
    <source>
        <dbReference type="ARBA" id="ARBA00022500"/>
    </source>
</evidence>
<evidence type="ECO:0000313" key="12">
    <source>
        <dbReference type="EMBL" id="KAF0251184.1"/>
    </source>
</evidence>
<evidence type="ECO:0000256" key="9">
    <source>
        <dbReference type="ARBA" id="ARBA00029447"/>
    </source>
</evidence>
<dbReference type="SUPFAM" id="SSF81296">
    <property type="entry name" value="E set domains"/>
    <property type="match status" value="1"/>
</dbReference>
<evidence type="ECO:0000256" key="6">
    <source>
        <dbReference type="ARBA" id="ARBA00022989"/>
    </source>
</evidence>
<feature type="transmembrane region" description="Helical" evidence="11">
    <location>
        <begin position="12"/>
        <end position="33"/>
    </location>
</feature>
<keyword evidence="8 10" id="KW-0807">Transducer</keyword>
<comment type="caution">
    <text evidence="12">The sequence shown here is derived from an EMBL/GenBank/DDBJ whole genome shotgun (WGS) entry which is preliminary data.</text>
</comment>
<dbReference type="AlphaFoldDB" id="A0A7V8EAF9"/>
<evidence type="ECO:0000256" key="1">
    <source>
        <dbReference type="ARBA" id="ARBA00004651"/>
    </source>
</evidence>
<dbReference type="FunFam" id="1.10.287.950:FF:000001">
    <property type="entry name" value="Methyl-accepting chemotaxis sensory transducer"/>
    <property type="match status" value="1"/>
</dbReference>
<sequence>MSFSKISIQLKITLLAGLCLVGVVSLLMGLSLYRIEHNSDLVKFSSMKMLSDAAQSHIESQGEIQTLIIRRQFTDAYQYGNGFSRHMQQLLLNQVENSPFQPSAFRESIVFQAKTVLQANPGLLGISLVFEPNALDGKDEIFVGNTALGSNDKGRFALNWTQSNTGQITSIVISENELDSAKNASSINQNGTRNTCSRSALKPCVFEPFFSRVNGQKTLVTSIVFPLLVDNKRVGSLLVDISLDGLQSVSQDTSRKLYEGQAGISVITPSGLLAGHSPDVRLVGKYLNAIDSDDAAELVRLLNTEPGKHSLKGEARMKTLVTFEPIPDDAPWGVLLDIPESVLIEPAEVLRRQLDQRNTTGSLVELGLGLLAAIVGLLFIWMMARSVTKPILRVAYMLRDIASGDGNLTLRLAYEKQDELGELVAWFNSLLDKLQPTIAEVKRSVQAARATADESAAIARQTSNGMEEQSRQVHLVVTASQEMNATAQDVARSAAQAAKAACDADQATREGLSVIGRTTSSIDHLAADMSEAMSQVESLATHSEKIGMVLEVIRSIAEQTNLLALNAAIEAARAGEAGRGFAVVADEVRNLARRTQESVEETRIVIEHLQSGTESVVTAMSKSQRLASGSVDQVSQAVTALSQIGDAVTVITSMNLQIASAAEEQNAVAEEINCNISIIRDVTESMSDRASESARISDSIYKLANQQQVLMNQFRV</sequence>
<evidence type="ECO:0000256" key="8">
    <source>
        <dbReference type="ARBA" id="ARBA00023224"/>
    </source>
</evidence>
<keyword evidence="5 11" id="KW-0812">Transmembrane</keyword>
<dbReference type="EMBL" id="WOWR01000067">
    <property type="protein sequence ID" value="KAF0251184.1"/>
    <property type="molecule type" value="Genomic_DNA"/>
</dbReference>
<reference evidence="12 13" key="1">
    <citation type="submission" date="2019-12" db="EMBL/GenBank/DDBJ databases">
        <authorList>
            <person name="Woiski C."/>
        </authorList>
    </citation>
    <scope>NUCLEOTIDE SEQUENCE [LARGE SCALE GENOMIC DNA]</scope>
    <source>
        <strain evidence="12 13">BOE100</strain>
    </source>
</reference>
<evidence type="ECO:0000256" key="3">
    <source>
        <dbReference type="ARBA" id="ARBA00022481"/>
    </source>
</evidence>
<dbReference type="Pfam" id="PF00015">
    <property type="entry name" value="MCPsignal"/>
    <property type="match status" value="1"/>
</dbReference>
<dbReference type="CDD" id="cd11386">
    <property type="entry name" value="MCP_signal"/>
    <property type="match status" value="1"/>
</dbReference>
<dbReference type="PROSITE" id="PS50111">
    <property type="entry name" value="CHEMOTAXIS_TRANSDUC_2"/>
    <property type="match status" value="1"/>
</dbReference>
<keyword evidence="4" id="KW-0145">Chemotaxis</keyword>
<evidence type="ECO:0000256" key="2">
    <source>
        <dbReference type="ARBA" id="ARBA00022475"/>
    </source>
</evidence>
<dbReference type="SUPFAM" id="SSF58104">
    <property type="entry name" value="Methyl-accepting chemotaxis protein (MCP) signaling domain"/>
    <property type="match status" value="1"/>
</dbReference>
<keyword evidence="6 11" id="KW-1133">Transmembrane helix</keyword>
<protein>
    <submittedName>
        <fullName evidence="12">HAMP domain-containing protein</fullName>
    </submittedName>
</protein>
<dbReference type="GO" id="GO:0005886">
    <property type="term" value="C:plasma membrane"/>
    <property type="evidence" value="ECO:0007669"/>
    <property type="project" value="UniProtKB-SubCell"/>
</dbReference>
<dbReference type="PANTHER" id="PTHR32089:SF120">
    <property type="entry name" value="METHYL-ACCEPTING CHEMOTAXIS PROTEIN TLPQ"/>
    <property type="match status" value="1"/>
</dbReference>
<dbReference type="InterPro" id="IPR004089">
    <property type="entry name" value="MCPsignal_dom"/>
</dbReference>
<keyword evidence="3" id="KW-0488">Methylation</keyword>
<evidence type="ECO:0000313" key="13">
    <source>
        <dbReference type="Proteomes" id="UP000442695"/>
    </source>
</evidence>
<dbReference type="InterPro" id="IPR014756">
    <property type="entry name" value="Ig_E-set"/>
</dbReference>
<evidence type="ECO:0000256" key="11">
    <source>
        <dbReference type="SAM" id="Phobius"/>
    </source>
</evidence>
<dbReference type="Proteomes" id="UP000442695">
    <property type="component" value="Unassembled WGS sequence"/>
</dbReference>
<evidence type="ECO:0000256" key="7">
    <source>
        <dbReference type="ARBA" id="ARBA00023136"/>
    </source>
</evidence>
<keyword evidence="2" id="KW-1003">Cell membrane</keyword>